<gene>
    <name evidence="2" type="ORF">G3R41_15500</name>
    <name evidence="1" type="ORF">GCU67_14850</name>
</gene>
<reference evidence="1 3" key="1">
    <citation type="submission" date="2020-01" db="EMBL/GenBank/DDBJ databases">
        <title>the WGS Modestobacter muralis CPCC 204518.</title>
        <authorList>
            <person name="Jiang Z."/>
        </authorList>
    </citation>
    <scope>NUCLEOTIDE SEQUENCE [LARGE SCALE GENOMIC DNA]</scope>
    <source>
        <strain evidence="1 3">DSM 100205</strain>
    </source>
</reference>
<evidence type="ECO:0000313" key="3">
    <source>
        <dbReference type="Proteomes" id="UP000468828"/>
    </source>
</evidence>
<comment type="caution">
    <text evidence="2">The sequence shown here is derived from an EMBL/GenBank/DDBJ whole genome shotgun (WGS) entry which is preliminary data.</text>
</comment>
<evidence type="ECO:0000313" key="1">
    <source>
        <dbReference type="EMBL" id="NEK95434.1"/>
    </source>
</evidence>
<dbReference type="AlphaFoldDB" id="A0A6P0H9B6"/>
<dbReference type="SUPFAM" id="SSF55144">
    <property type="entry name" value="LigT-like"/>
    <property type="match status" value="1"/>
</dbReference>
<dbReference type="EMBL" id="JAAGWB010000043">
    <property type="protein sequence ID" value="NEN52322.1"/>
    <property type="molecule type" value="Genomic_DNA"/>
</dbReference>
<reference evidence="2 4" key="2">
    <citation type="submission" date="2020-02" db="EMBL/GenBank/DDBJ databases">
        <title>The WGS of Modestobacter muralis DSM 100205.</title>
        <authorList>
            <person name="Jiang Z."/>
        </authorList>
    </citation>
    <scope>NUCLEOTIDE SEQUENCE [LARGE SCALE GENOMIC DNA]</scope>
    <source>
        <strain evidence="2 4">DSM 100205</strain>
    </source>
</reference>
<dbReference type="Gene3D" id="3.90.1140.10">
    <property type="entry name" value="Cyclic phosphodiesterase"/>
    <property type="match status" value="1"/>
</dbReference>
<name>A0A6P0H9B6_9ACTN</name>
<sequence>MAERSALSGLVVPVPEAEPVVAAHRSRLDANAALGVPAHVTALFPFVSPADLTADVLARVARVVSAVPTFDHRFGRTDWFGDDVLWLAPDDPAPFVELTERLHAEFPDHPPFGGAFPEVVPHLTVGHGHPRPALTEAELAVRAGLPVSGTATAVHLLTEDEPGGRWTLRARFPLRSR</sequence>
<protein>
    <submittedName>
        <fullName evidence="2">2'-5' RNA ligase family protein</fullName>
    </submittedName>
</protein>
<evidence type="ECO:0000313" key="2">
    <source>
        <dbReference type="EMBL" id="NEN52322.1"/>
    </source>
</evidence>
<keyword evidence="3" id="KW-1185">Reference proteome</keyword>
<dbReference type="GO" id="GO:0016874">
    <property type="term" value="F:ligase activity"/>
    <property type="evidence" value="ECO:0007669"/>
    <property type="project" value="UniProtKB-KW"/>
</dbReference>
<dbReference type="Proteomes" id="UP000471152">
    <property type="component" value="Unassembled WGS sequence"/>
</dbReference>
<dbReference type="Pfam" id="PF13563">
    <property type="entry name" value="2_5_RNA_ligase2"/>
    <property type="match status" value="1"/>
</dbReference>
<proteinExistence type="predicted"/>
<accession>A0A6P0H9B6</accession>
<dbReference type="Proteomes" id="UP000468828">
    <property type="component" value="Unassembled WGS sequence"/>
</dbReference>
<dbReference type="InterPro" id="IPR009097">
    <property type="entry name" value="Cyclic_Pdiesterase"/>
</dbReference>
<keyword evidence="2" id="KW-0436">Ligase</keyword>
<dbReference type="EMBL" id="JAAGWH010000041">
    <property type="protein sequence ID" value="NEK95434.1"/>
    <property type="molecule type" value="Genomic_DNA"/>
</dbReference>
<organism evidence="2 4">
    <name type="scientific">Modestobacter muralis</name>
    <dbReference type="NCBI Taxonomy" id="1608614"/>
    <lineage>
        <taxon>Bacteria</taxon>
        <taxon>Bacillati</taxon>
        <taxon>Actinomycetota</taxon>
        <taxon>Actinomycetes</taxon>
        <taxon>Geodermatophilales</taxon>
        <taxon>Geodermatophilaceae</taxon>
        <taxon>Modestobacter</taxon>
    </lineage>
</organism>
<dbReference type="RefSeq" id="WP_163611989.1">
    <property type="nucleotide sequence ID" value="NZ_JAAGWB010000043.1"/>
</dbReference>
<evidence type="ECO:0000313" key="4">
    <source>
        <dbReference type="Proteomes" id="UP000471152"/>
    </source>
</evidence>